<dbReference type="AlphaFoldDB" id="A0AAD4BA43"/>
<evidence type="ECO:0000313" key="3">
    <source>
        <dbReference type="Proteomes" id="UP001194468"/>
    </source>
</evidence>
<keyword evidence="3" id="KW-1185">Reference proteome</keyword>
<protein>
    <submittedName>
        <fullName evidence="2">Uncharacterized protein</fullName>
    </submittedName>
</protein>
<reference evidence="2" key="2">
    <citation type="journal article" date="2020" name="Nat. Commun.">
        <title>Large-scale genome sequencing of mycorrhizal fungi provides insights into the early evolution of symbiotic traits.</title>
        <authorList>
            <person name="Miyauchi S."/>
            <person name="Kiss E."/>
            <person name="Kuo A."/>
            <person name="Drula E."/>
            <person name="Kohler A."/>
            <person name="Sanchez-Garcia M."/>
            <person name="Morin E."/>
            <person name="Andreopoulos B."/>
            <person name="Barry K.W."/>
            <person name="Bonito G."/>
            <person name="Buee M."/>
            <person name="Carver A."/>
            <person name="Chen C."/>
            <person name="Cichocki N."/>
            <person name="Clum A."/>
            <person name="Culley D."/>
            <person name="Crous P.W."/>
            <person name="Fauchery L."/>
            <person name="Girlanda M."/>
            <person name="Hayes R.D."/>
            <person name="Keri Z."/>
            <person name="LaButti K."/>
            <person name="Lipzen A."/>
            <person name="Lombard V."/>
            <person name="Magnuson J."/>
            <person name="Maillard F."/>
            <person name="Murat C."/>
            <person name="Nolan M."/>
            <person name="Ohm R.A."/>
            <person name="Pangilinan J."/>
            <person name="Pereira M.F."/>
            <person name="Perotto S."/>
            <person name="Peter M."/>
            <person name="Pfister S."/>
            <person name="Riley R."/>
            <person name="Sitrit Y."/>
            <person name="Stielow J.B."/>
            <person name="Szollosi G."/>
            <person name="Zifcakova L."/>
            <person name="Stursova M."/>
            <person name="Spatafora J.W."/>
            <person name="Tedersoo L."/>
            <person name="Vaario L.M."/>
            <person name="Yamada A."/>
            <person name="Yan M."/>
            <person name="Wang P."/>
            <person name="Xu J."/>
            <person name="Bruns T."/>
            <person name="Baldrian P."/>
            <person name="Vilgalys R."/>
            <person name="Dunand C."/>
            <person name="Henrissat B."/>
            <person name="Grigoriev I.V."/>
            <person name="Hibbett D."/>
            <person name="Nagy L.G."/>
            <person name="Martin F.M."/>
        </authorList>
    </citation>
    <scope>NUCLEOTIDE SEQUENCE</scope>
    <source>
        <strain evidence="2">BED1</strain>
    </source>
</reference>
<sequence>MGRPKLYKTPEERVLAARAYRAKYYASHKNQINQNVHKKRISRRGLITSQIMFQYLVNQKHQRYCLGRKPRQKSNAQPEMDHAAKTTGTPPTHPTIPTSDLTTGNTVSKVELALQNLTGGSLRLWVESLCTDYVKSNDYSNINNSHNAIGTLEAELQAIRRTTKRDHNGAHIAERLRLVSRILEDLLLHAMEGNDIVDLRGRGVLLYQSVGVVI</sequence>
<organism evidence="2 3">
    <name type="scientific">Boletus edulis BED1</name>
    <dbReference type="NCBI Taxonomy" id="1328754"/>
    <lineage>
        <taxon>Eukaryota</taxon>
        <taxon>Fungi</taxon>
        <taxon>Dikarya</taxon>
        <taxon>Basidiomycota</taxon>
        <taxon>Agaricomycotina</taxon>
        <taxon>Agaricomycetes</taxon>
        <taxon>Agaricomycetidae</taxon>
        <taxon>Boletales</taxon>
        <taxon>Boletineae</taxon>
        <taxon>Boletaceae</taxon>
        <taxon>Boletoideae</taxon>
        <taxon>Boletus</taxon>
    </lineage>
</organism>
<feature type="compositionally biased region" description="Low complexity" evidence="1">
    <location>
        <begin position="86"/>
        <end position="98"/>
    </location>
</feature>
<evidence type="ECO:0000256" key="1">
    <source>
        <dbReference type="SAM" id="MobiDB-lite"/>
    </source>
</evidence>
<gene>
    <name evidence="2" type="ORF">L210DRAFT_3657622</name>
</gene>
<evidence type="ECO:0000313" key="2">
    <source>
        <dbReference type="EMBL" id="KAF8415323.1"/>
    </source>
</evidence>
<proteinExistence type="predicted"/>
<name>A0AAD4BA43_BOLED</name>
<reference evidence="2" key="1">
    <citation type="submission" date="2019-10" db="EMBL/GenBank/DDBJ databases">
        <authorList>
            <consortium name="DOE Joint Genome Institute"/>
            <person name="Kuo A."/>
            <person name="Miyauchi S."/>
            <person name="Kiss E."/>
            <person name="Drula E."/>
            <person name="Kohler A."/>
            <person name="Sanchez-Garcia M."/>
            <person name="Andreopoulos B."/>
            <person name="Barry K.W."/>
            <person name="Bonito G."/>
            <person name="Buee M."/>
            <person name="Carver A."/>
            <person name="Chen C."/>
            <person name="Cichocki N."/>
            <person name="Clum A."/>
            <person name="Culley D."/>
            <person name="Crous P.W."/>
            <person name="Fauchery L."/>
            <person name="Girlanda M."/>
            <person name="Hayes R."/>
            <person name="Keri Z."/>
            <person name="LaButti K."/>
            <person name="Lipzen A."/>
            <person name="Lombard V."/>
            <person name="Magnuson J."/>
            <person name="Maillard F."/>
            <person name="Morin E."/>
            <person name="Murat C."/>
            <person name="Nolan M."/>
            <person name="Ohm R."/>
            <person name="Pangilinan J."/>
            <person name="Pereira M."/>
            <person name="Perotto S."/>
            <person name="Peter M."/>
            <person name="Riley R."/>
            <person name="Sitrit Y."/>
            <person name="Stielow B."/>
            <person name="Szollosi G."/>
            <person name="Zifcakova L."/>
            <person name="Stursova M."/>
            <person name="Spatafora J.W."/>
            <person name="Tedersoo L."/>
            <person name="Vaario L.-M."/>
            <person name="Yamada A."/>
            <person name="Yan M."/>
            <person name="Wang P."/>
            <person name="Xu J."/>
            <person name="Bruns T."/>
            <person name="Baldrian P."/>
            <person name="Vilgalys R."/>
            <person name="Henrissat B."/>
            <person name="Grigoriev I.V."/>
            <person name="Hibbett D."/>
            <person name="Nagy L.G."/>
            <person name="Martin F.M."/>
        </authorList>
    </citation>
    <scope>NUCLEOTIDE SEQUENCE</scope>
    <source>
        <strain evidence="2">BED1</strain>
    </source>
</reference>
<accession>A0AAD4BA43</accession>
<dbReference type="EMBL" id="WHUW01000341">
    <property type="protein sequence ID" value="KAF8415323.1"/>
    <property type="molecule type" value="Genomic_DNA"/>
</dbReference>
<comment type="caution">
    <text evidence="2">The sequence shown here is derived from an EMBL/GenBank/DDBJ whole genome shotgun (WGS) entry which is preliminary data.</text>
</comment>
<feature type="region of interest" description="Disordered" evidence="1">
    <location>
        <begin position="69"/>
        <end position="102"/>
    </location>
</feature>
<dbReference type="Proteomes" id="UP001194468">
    <property type="component" value="Unassembled WGS sequence"/>
</dbReference>